<evidence type="ECO:0000259" key="1">
    <source>
        <dbReference type="Pfam" id="PF26593"/>
    </source>
</evidence>
<name>A0A2H0D0Z4_9BACT</name>
<proteinExistence type="predicted"/>
<dbReference type="InterPro" id="IPR058596">
    <property type="entry name" value="TraC-like_dom"/>
</dbReference>
<reference evidence="2 3" key="1">
    <citation type="submission" date="2017-09" db="EMBL/GenBank/DDBJ databases">
        <title>Depth-based differentiation of microbial function through sediment-hosted aquifers and enrichment of novel symbionts in the deep terrestrial subsurface.</title>
        <authorList>
            <person name="Probst A.J."/>
            <person name="Ladd B."/>
            <person name="Jarett J.K."/>
            <person name="Geller-Mcgrath D.E."/>
            <person name="Sieber C.M."/>
            <person name="Emerson J.B."/>
            <person name="Anantharaman K."/>
            <person name="Thomas B.C."/>
            <person name="Malmstrom R."/>
            <person name="Stieglmeier M."/>
            <person name="Klingl A."/>
            <person name="Woyke T."/>
            <person name="Ryan C.M."/>
            <person name="Banfield J.F."/>
        </authorList>
    </citation>
    <scope>NUCLEOTIDE SEQUENCE [LARGE SCALE GENOMIC DNA]</scope>
    <source>
        <strain evidence="2">CG22_combo_CG10-13_8_21_14_all_39_9</strain>
    </source>
</reference>
<protein>
    <recommendedName>
        <fullName evidence="1">TraC-like domain-containing protein</fullName>
    </recommendedName>
</protein>
<comment type="caution">
    <text evidence="2">The sequence shown here is derived from an EMBL/GenBank/DDBJ whole genome shotgun (WGS) entry which is preliminary data.</text>
</comment>
<gene>
    <name evidence="2" type="ORF">COW86_01480</name>
</gene>
<dbReference type="EMBL" id="PCTN01000066">
    <property type="protein sequence ID" value="PIP75835.1"/>
    <property type="molecule type" value="Genomic_DNA"/>
</dbReference>
<feature type="non-terminal residue" evidence="2">
    <location>
        <position position="102"/>
    </location>
</feature>
<sequence length="102" mass="11703">MPANKKQKTKVATQQYIDIAEIHDNTVILKDNTLVAVLLVSSINFALKSEEEQNAIIQGYISFINSLGFTIQIVIQSRRLNIDNYLEQLKIKEREQTNELLK</sequence>
<dbReference type="AlphaFoldDB" id="A0A2H0D0Z4"/>
<organism evidence="2 3">
    <name type="scientific">Candidatus Kuenenbacteria bacterium CG22_combo_CG10-13_8_21_14_all_39_9</name>
    <dbReference type="NCBI Taxonomy" id="1974621"/>
    <lineage>
        <taxon>Bacteria</taxon>
        <taxon>Candidatus Kueneniibacteriota</taxon>
    </lineage>
</organism>
<dbReference type="Proteomes" id="UP000230159">
    <property type="component" value="Unassembled WGS sequence"/>
</dbReference>
<evidence type="ECO:0000313" key="2">
    <source>
        <dbReference type="EMBL" id="PIP75835.1"/>
    </source>
</evidence>
<evidence type="ECO:0000313" key="3">
    <source>
        <dbReference type="Proteomes" id="UP000230159"/>
    </source>
</evidence>
<dbReference type="Pfam" id="PF26593">
    <property type="entry name" value="TraC-like"/>
    <property type="match status" value="1"/>
</dbReference>
<accession>A0A2H0D0Z4</accession>
<feature type="domain" description="TraC-like" evidence="1">
    <location>
        <begin position="23"/>
        <end position="95"/>
    </location>
</feature>